<keyword evidence="7 9" id="KW-0129">CBS domain</keyword>
<name>A0A5B0EBD7_9MICC</name>
<comment type="similarity">
    <text evidence="2">Belongs to the UPF0053 family.</text>
</comment>
<dbReference type="SUPFAM" id="SSF54631">
    <property type="entry name" value="CBS-domain pair"/>
    <property type="match status" value="1"/>
</dbReference>
<dbReference type="SMART" id="SM01091">
    <property type="entry name" value="CorC_HlyC"/>
    <property type="match status" value="1"/>
</dbReference>
<evidence type="ECO:0000313" key="13">
    <source>
        <dbReference type="Proteomes" id="UP000323856"/>
    </source>
</evidence>
<dbReference type="InterPro" id="IPR044751">
    <property type="entry name" value="Ion_transp-like_CBS"/>
</dbReference>
<accession>A0A5B0EBD7</accession>
<evidence type="ECO:0000256" key="1">
    <source>
        <dbReference type="ARBA" id="ARBA00004651"/>
    </source>
</evidence>
<keyword evidence="8 10" id="KW-0472">Membrane</keyword>
<comment type="caution">
    <text evidence="12">The sequence shown here is derived from an EMBL/GenBank/DDBJ whole genome shotgun (WGS) entry which is preliminary data.</text>
</comment>
<dbReference type="CDD" id="cd04590">
    <property type="entry name" value="CBS_pair_CorC_HlyC_assoc"/>
    <property type="match status" value="1"/>
</dbReference>
<dbReference type="SUPFAM" id="SSF56176">
    <property type="entry name" value="FAD-binding/transporter-associated domain-like"/>
    <property type="match status" value="1"/>
</dbReference>
<dbReference type="EMBL" id="VOBL01000010">
    <property type="protein sequence ID" value="KAA0976337.1"/>
    <property type="molecule type" value="Genomic_DNA"/>
</dbReference>
<dbReference type="FunFam" id="3.10.580.10:FF:000002">
    <property type="entry name" value="Magnesium/cobalt efflux protein CorC"/>
    <property type="match status" value="1"/>
</dbReference>
<dbReference type="Pfam" id="PF00571">
    <property type="entry name" value="CBS"/>
    <property type="match status" value="2"/>
</dbReference>
<dbReference type="InterPro" id="IPR002550">
    <property type="entry name" value="CNNM"/>
</dbReference>
<keyword evidence="6 10" id="KW-1133">Transmembrane helix</keyword>
<comment type="subcellular location">
    <subcellularLocation>
        <location evidence="1">Cell membrane</location>
        <topology evidence="1">Multi-pass membrane protein</topology>
    </subcellularLocation>
</comment>
<feature type="domain" description="CBS" evidence="11">
    <location>
        <begin position="269"/>
        <end position="326"/>
    </location>
</feature>
<dbReference type="Gene3D" id="3.30.465.10">
    <property type="match status" value="1"/>
</dbReference>
<dbReference type="Proteomes" id="UP000323856">
    <property type="component" value="Unassembled WGS sequence"/>
</dbReference>
<dbReference type="InterPro" id="IPR000644">
    <property type="entry name" value="CBS_dom"/>
</dbReference>
<keyword evidence="4 10" id="KW-0812">Transmembrane</keyword>
<dbReference type="OrthoDB" id="110231at2"/>
<evidence type="ECO:0000256" key="10">
    <source>
        <dbReference type="SAM" id="Phobius"/>
    </source>
</evidence>
<dbReference type="InterPro" id="IPR036318">
    <property type="entry name" value="FAD-bd_PCMH-like_sf"/>
</dbReference>
<sequence>MTAIILALCALVFILCAALLTAAESAYLDLSRQQAEALRGELSKKHLGNILADALSHTHAVRFWRIWFETASAVSVALFYHERIQNVWLVGLLATITMAAVGFVLVGVSPRRFGRSHAESVVRYTAPLVRFLRVVLGPLPAWLVDIGKAMSPRSVAEDEGFLSKERLRDLVDRATEGDELEDEAAEIINSVFDMEDTYVRSVMVPRTDMVTIDKGQDLNVAMALFLASGASRIPVIGEDADDIFGIVYLKDVAYKLHLEPDTADLVEDLARKTRYVPESKSVAELLPELQRESTHMAIVVDEYGGTAGLVTLEDLIEEIVGEIDDEYDRAKIDIDDLGDGSYVVRAHTAIDELGELFDIEIDEDEVDSVGGLLGKVLESVPVLGSHASFEGIEMKVLSLSGRRNRIGKILVRKVVEQTTTGEPNADKDARHHKEQS</sequence>
<dbReference type="InterPro" id="IPR046342">
    <property type="entry name" value="CBS_dom_sf"/>
</dbReference>
<dbReference type="InterPro" id="IPR016169">
    <property type="entry name" value="FAD-bd_PCMH_sub2"/>
</dbReference>
<reference evidence="12 13" key="1">
    <citation type="submission" date="2019-07" db="EMBL/GenBank/DDBJ databases">
        <title>Analysis of the biochemical properties, biological activity and biotechnological potential of siderophores and biosurfactants produced by Antarctic psychrotolerant bacteria.</title>
        <authorList>
            <person name="Styczynski M."/>
            <person name="Krucon T."/>
            <person name="Decewicz P."/>
            <person name="Dziewit L."/>
        </authorList>
    </citation>
    <scope>NUCLEOTIDE SEQUENCE [LARGE SCALE GENOMIC DNA]</scope>
    <source>
        <strain evidence="12 13">ANT_H27</strain>
    </source>
</reference>
<evidence type="ECO:0000256" key="2">
    <source>
        <dbReference type="ARBA" id="ARBA00006337"/>
    </source>
</evidence>
<protein>
    <submittedName>
        <fullName evidence="12">HlyC/CorC family transporter</fullName>
    </submittedName>
</protein>
<evidence type="ECO:0000259" key="11">
    <source>
        <dbReference type="PROSITE" id="PS51371"/>
    </source>
</evidence>
<dbReference type="InterPro" id="IPR005170">
    <property type="entry name" value="Transptr-assoc_dom"/>
</dbReference>
<evidence type="ECO:0000256" key="4">
    <source>
        <dbReference type="ARBA" id="ARBA00022692"/>
    </source>
</evidence>
<keyword evidence="3" id="KW-1003">Cell membrane</keyword>
<evidence type="ECO:0000256" key="8">
    <source>
        <dbReference type="ARBA" id="ARBA00023136"/>
    </source>
</evidence>
<proteinExistence type="inferred from homology"/>
<dbReference type="PANTHER" id="PTHR22777:SF32">
    <property type="entry name" value="UPF0053 INNER MEMBRANE PROTEIN YFJD"/>
    <property type="match status" value="1"/>
</dbReference>
<dbReference type="SMART" id="SM00116">
    <property type="entry name" value="CBS"/>
    <property type="match status" value="2"/>
</dbReference>
<evidence type="ECO:0000256" key="3">
    <source>
        <dbReference type="ARBA" id="ARBA00022475"/>
    </source>
</evidence>
<evidence type="ECO:0000256" key="5">
    <source>
        <dbReference type="ARBA" id="ARBA00022737"/>
    </source>
</evidence>
<feature type="transmembrane region" description="Helical" evidence="10">
    <location>
        <begin position="63"/>
        <end position="80"/>
    </location>
</feature>
<feature type="transmembrane region" description="Helical" evidence="10">
    <location>
        <begin position="87"/>
        <end position="108"/>
    </location>
</feature>
<dbReference type="GO" id="GO:0005886">
    <property type="term" value="C:plasma membrane"/>
    <property type="evidence" value="ECO:0007669"/>
    <property type="project" value="UniProtKB-SubCell"/>
</dbReference>
<organism evidence="12 13">
    <name type="scientific">Paeniglutamicibacter gangotriensis</name>
    <dbReference type="NCBI Taxonomy" id="254787"/>
    <lineage>
        <taxon>Bacteria</taxon>
        <taxon>Bacillati</taxon>
        <taxon>Actinomycetota</taxon>
        <taxon>Actinomycetes</taxon>
        <taxon>Micrococcales</taxon>
        <taxon>Micrococcaceae</taxon>
        <taxon>Paeniglutamicibacter</taxon>
    </lineage>
</organism>
<dbReference type="PROSITE" id="PS51371">
    <property type="entry name" value="CBS"/>
    <property type="match status" value="2"/>
</dbReference>
<dbReference type="PANTHER" id="PTHR22777">
    <property type="entry name" value="HEMOLYSIN-RELATED"/>
    <property type="match status" value="1"/>
</dbReference>
<keyword evidence="5" id="KW-0677">Repeat</keyword>
<dbReference type="Pfam" id="PF03471">
    <property type="entry name" value="CorC_HlyC"/>
    <property type="match status" value="1"/>
</dbReference>
<dbReference type="AlphaFoldDB" id="A0A5B0EBD7"/>
<gene>
    <name evidence="12" type="ORF">FQ154_10715</name>
</gene>
<feature type="domain" description="CBS" evidence="11">
    <location>
        <begin position="203"/>
        <end position="265"/>
    </location>
</feature>
<dbReference type="Gene3D" id="3.10.580.10">
    <property type="entry name" value="CBS-domain"/>
    <property type="match status" value="1"/>
</dbReference>
<dbReference type="RefSeq" id="WP_149619707.1">
    <property type="nucleotide sequence ID" value="NZ_VOBL01000010.1"/>
</dbReference>
<evidence type="ECO:0000256" key="6">
    <source>
        <dbReference type="ARBA" id="ARBA00022989"/>
    </source>
</evidence>
<dbReference type="Pfam" id="PF01595">
    <property type="entry name" value="CNNM"/>
    <property type="match status" value="1"/>
</dbReference>
<evidence type="ECO:0000256" key="7">
    <source>
        <dbReference type="ARBA" id="ARBA00023122"/>
    </source>
</evidence>
<evidence type="ECO:0000256" key="9">
    <source>
        <dbReference type="PROSITE-ProRule" id="PRU00703"/>
    </source>
</evidence>
<dbReference type="GO" id="GO:0050660">
    <property type="term" value="F:flavin adenine dinucleotide binding"/>
    <property type="evidence" value="ECO:0007669"/>
    <property type="project" value="InterPro"/>
</dbReference>
<evidence type="ECO:0000313" key="12">
    <source>
        <dbReference type="EMBL" id="KAA0976337.1"/>
    </source>
</evidence>